<dbReference type="InterPro" id="IPR023485">
    <property type="entry name" value="Ptyr_pPase"/>
</dbReference>
<feature type="active site" description="Proton donor" evidence="6">
    <location>
        <position position="125"/>
    </location>
</feature>
<dbReference type="Proteomes" id="UP000008792">
    <property type="component" value="Unassembled WGS sequence"/>
</dbReference>
<dbReference type="InParanoid" id="B4MBL5"/>
<dbReference type="PANTHER" id="PTHR11717">
    <property type="entry name" value="LOW MOLECULAR WEIGHT PROTEIN TYROSINE PHOSPHATASE"/>
    <property type="match status" value="1"/>
</dbReference>
<feature type="domain" description="Phosphotyrosine protein phosphatase I" evidence="7">
    <location>
        <begin position="1"/>
        <end position="152"/>
    </location>
</feature>
<name>B4MBL5_DROVI</name>
<dbReference type="PRINTS" id="PR00719">
    <property type="entry name" value="LMWPTPASE"/>
</dbReference>
<evidence type="ECO:0000256" key="6">
    <source>
        <dbReference type="PIRSR" id="PIRSR617867-1"/>
    </source>
</evidence>
<keyword evidence="4 8" id="KW-0378">Hydrolase</keyword>
<dbReference type="FunCoup" id="B4MBL5">
    <property type="interactions" value="99"/>
</dbReference>
<keyword evidence="3" id="KW-0963">Cytoplasm</keyword>
<evidence type="ECO:0000256" key="4">
    <source>
        <dbReference type="ARBA" id="ARBA00022801"/>
    </source>
</evidence>
<dbReference type="GO" id="GO:0005737">
    <property type="term" value="C:cytoplasm"/>
    <property type="evidence" value="ECO:0007669"/>
    <property type="project" value="UniProtKB-SubCell"/>
</dbReference>
<dbReference type="eggNOG" id="KOG3217">
    <property type="taxonomic scope" value="Eukaryota"/>
</dbReference>
<dbReference type="InterPro" id="IPR036196">
    <property type="entry name" value="Ptyr_pPase_sf"/>
</dbReference>
<dbReference type="HOGENOM" id="CLU_071415_2_0_1"/>
<dbReference type="STRING" id="7244.B4MBL5"/>
<dbReference type="SMART" id="SM00226">
    <property type="entry name" value="LMWPc"/>
    <property type="match status" value="1"/>
</dbReference>
<feature type="active site" description="Nucleophile" evidence="6">
    <location>
        <position position="13"/>
    </location>
</feature>
<evidence type="ECO:0000256" key="3">
    <source>
        <dbReference type="ARBA" id="ARBA00022490"/>
    </source>
</evidence>
<comment type="similarity">
    <text evidence="2">Belongs to the low molecular weight phosphotyrosine protein phosphatase family.</text>
</comment>
<gene>
    <name evidence="8" type="primary">Dvir\GJ14280</name>
    <name evidence="8" type="ORF">Dvir_GJ14280</name>
</gene>
<comment type="subcellular location">
    <subcellularLocation>
        <location evidence="1">Cytoplasm</location>
    </subcellularLocation>
</comment>
<dbReference type="InterPro" id="IPR017867">
    <property type="entry name" value="Tyr_phospatase_low_mol_wt"/>
</dbReference>
<dbReference type="OMA" id="FYDFDYI"/>
<dbReference type="KEGG" id="dvi:6635005"/>
<dbReference type="AlphaFoldDB" id="B4MBL5"/>
<organism evidence="8 9">
    <name type="scientific">Drosophila virilis</name>
    <name type="common">Fruit fly</name>
    <dbReference type="NCBI Taxonomy" id="7244"/>
    <lineage>
        <taxon>Eukaryota</taxon>
        <taxon>Metazoa</taxon>
        <taxon>Ecdysozoa</taxon>
        <taxon>Arthropoda</taxon>
        <taxon>Hexapoda</taxon>
        <taxon>Insecta</taxon>
        <taxon>Pterygota</taxon>
        <taxon>Neoptera</taxon>
        <taxon>Endopterygota</taxon>
        <taxon>Diptera</taxon>
        <taxon>Brachycera</taxon>
        <taxon>Muscomorpha</taxon>
        <taxon>Ephydroidea</taxon>
        <taxon>Drosophilidae</taxon>
        <taxon>Drosophila</taxon>
    </lineage>
</organism>
<reference evidence="8 9" key="1">
    <citation type="journal article" date="2007" name="Nature">
        <title>Evolution of genes and genomes on the Drosophila phylogeny.</title>
        <authorList>
            <consortium name="Drosophila 12 Genomes Consortium"/>
            <person name="Clark A.G."/>
            <person name="Eisen M.B."/>
            <person name="Smith D.R."/>
            <person name="Bergman C.M."/>
            <person name="Oliver B."/>
            <person name="Markow T.A."/>
            <person name="Kaufman T.C."/>
            <person name="Kellis M."/>
            <person name="Gelbart W."/>
            <person name="Iyer V.N."/>
            <person name="Pollard D.A."/>
            <person name="Sackton T.B."/>
            <person name="Larracuente A.M."/>
            <person name="Singh N.D."/>
            <person name="Abad J.P."/>
            <person name="Abt D.N."/>
            <person name="Adryan B."/>
            <person name="Aguade M."/>
            <person name="Akashi H."/>
            <person name="Anderson W.W."/>
            <person name="Aquadro C.F."/>
            <person name="Ardell D.H."/>
            <person name="Arguello R."/>
            <person name="Artieri C.G."/>
            <person name="Barbash D.A."/>
            <person name="Barker D."/>
            <person name="Barsanti P."/>
            <person name="Batterham P."/>
            <person name="Batzoglou S."/>
            <person name="Begun D."/>
            <person name="Bhutkar A."/>
            <person name="Blanco E."/>
            <person name="Bosak S.A."/>
            <person name="Bradley R.K."/>
            <person name="Brand A.D."/>
            <person name="Brent M.R."/>
            <person name="Brooks A.N."/>
            <person name="Brown R.H."/>
            <person name="Butlin R.K."/>
            <person name="Caggese C."/>
            <person name="Calvi B.R."/>
            <person name="Bernardo de Carvalho A."/>
            <person name="Caspi A."/>
            <person name="Castrezana S."/>
            <person name="Celniker S.E."/>
            <person name="Chang J.L."/>
            <person name="Chapple C."/>
            <person name="Chatterji S."/>
            <person name="Chinwalla A."/>
            <person name="Civetta A."/>
            <person name="Clifton S.W."/>
            <person name="Comeron J.M."/>
            <person name="Costello J.C."/>
            <person name="Coyne J.A."/>
            <person name="Daub J."/>
            <person name="David R.G."/>
            <person name="Delcher A.L."/>
            <person name="Delehaunty K."/>
            <person name="Do C.B."/>
            <person name="Ebling H."/>
            <person name="Edwards K."/>
            <person name="Eickbush T."/>
            <person name="Evans J.D."/>
            <person name="Filipski A."/>
            <person name="Findeiss S."/>
            <person name="Freyhult E."/>
            <person name="Fulton L."/>
            <person name="Fulton R."/>
            <person name="Garcia A.C."/>
            <person name="Gardiner A."/>
            <person name="Garfield D.A."/>
            <person name="Garvin B.E."/>
            <person name="Gibson G."/>
            <person name="Gilbert D."/>
            <person name="Gnerre S."/>
            <person name="Godfrey J."/>
            <person name="Good R."/>
            <person name="Gotea V."/>
            <person name="Gravely B."/>
            <person name="Greenberg A.J."/>
            <person name="Griffiths-Jones S."/>
            <person name="Gross S."/>
            <person name="Guigo R."/>
            <person name="Gustafson E.A."/>
            <person name="Haerty W."/>
            <person name="Hahn M.W."/>
            <person name="Halligan D.L."/>
            <person name="Halpern A.L."/>
            <person name="Halter G.M."/>
            <person name="Han M.V."/>
            <person name="Heger A."/>
            <person name="Hillier L."/>
            <person name="Hinrichs A.S."/>
            <person name="Holmes I."/>
            <person name="Hoskins R.A."/>
            <person name="Hubisz M.J."/>
            <person name="Hultmark D."/>
            <person name="Huntley M.A."/>
            <person name="Jaffe D.B."/>
            <person name="Jagadeeshan S."/>
            <person name="Jeck W.R."/>
            <person name="Johnson J."/>
            <person name="Jones C.D."/>
            <person name="Jordan W.C."/>
            <person name="Karpen G.H."/>
            <person name="Kataoka E."/>
            <person name="Keightley P.D."/>
            <person name="Kheradpour P."/>
            <person name="Kirkness E.F."/>
            <person name="Koerich L.B."/>
            <person name="Kristiansen K."/>
            <person name="Kudrna D."/>
            <person name="Kulathinal R.J."/>
            <person name="Kumar S."/>
            <person name="Kwok R."/>
            <person name="Lander E."/>
            <person name="Langley C.H."/>
            <person name="Lapoint R."/>
            <person name="Lazzaro B.P."/>
            <person name="Lee S.J."/>
            <person name="Levesque L."/>
            <person name="Li R."/>
            <person name="Lin C.F."/>
            <person name="Lin M.F."/>
            <person name="Lindblad-Toh K."/>
            <person name="Llopart A."/>
            <person name="Long M."/>
            <person name="Low L."/>
            <person name="Lozovsky E."/>
            <person name="Lu J."/>
            <person name="Luo M."/>
            <person name="Machado C.A."/>
            <person name="Makalowski W."/>
            <person name="Marzo M."/>
            <person name="Matsuda M."/>
            <person name="Matzkin L."/>
            <person name="McAllister B."/>
            <person name="McBride C.S."/>
            <person name="McKernan B."/>
            <person name="McKernan K."/>
            <person name="Mendez-Lago M."/>
            <person name="Minx P."/>
            <person name="Mollenhauer M.U."/>
            <person name="Montooth K."/>
            <person name="Mount S.M."/>
            <person name="Mu X."/>
            <person name="Myers E."/>
            <person name="Negre B."/>
            <person name="Newfeld S."/>
            <person name="Nielsen R."/>
            <person name="Noor M.A."/>
            <person name="O'Grady P."/>
            <person name="Pachter L."/>
            <person name="Papaceit M."/>
            <person name="Parisi M.J."/>
            <person name="Parisi M."/>
            <person name="Parts L."/>
            <person name="Pedersen J.S."/>
            <person name="Pesole G."/>
            <person name="Phillippy A.M."/>
            <person name="Ponting C.P."/>
            <person name="Pop M."/>
            <person name="Porcelli D."/>
            <person name="Powell J.R."/>
            <person name="Prohaska S."/>
            <person name="Pruitt K."/>
            <person name="Puig M."/>
            <person name="Quesneville H."/>
            <person name="Ram K.R."/>
            <person name="Rand D."/>
            <person name="Rasmussen M.D."/>
            <person name="Reed L.K."/>
            <person name="Reenan R."/>
            <person name="Reily A."/>
            <person name="Remington K.A."/>
            <person name="Rieger T.T."/>
            <person name="Ritchie M.G."/>
            <person name="Robin C."/>
            <person name="Rogers Y.H."/>
            <person name="Rohde C."/>
            <person name="Rozas J."/>
            <person name="Rubenfield M.J."/>
            <person name="Ruiz A."/>
            <person name="Russo S."/>
            <person name="Salzberg S.L."/>
            <person name="Sanchez-Gracia A."/>
            <person name="Saranga D.J."/>
            <person name="Sato H."/>
            <person name="Schaeffer S.W."/>
            <person name="Schatz M.C."/>
            <person name="Schlenke T."/>
            <person name="Schwartz R."/>
            <person name="Segarra C."/>
            <person name="Singh R.S."/>
            <person name="Sirot L."/>
            <person name="Sirota M."/>
            <person name="Sisneros N.B."/>
            <person name="Smith C.D."/>
            <person name="Smith T.F."/>
            <person name="Spieth J."/>
            <person name="Stage D.E."/>
            <person name="Stark A."/>
            <person name="Stephan W."/>
            <person name="Strausberg R.L."/>
            <person name="Strempel S."/>
            <person name="Sturgill D."/>
            <person name="Sutton G."/>
            <person name="Sutton G.G."/>
            <person name="Tao W."/>
            <person name="Teichmann S."/>
            <person name="Tobari Y.N."/>
            <person name="Tomimura Y."/>
            <person name="Tsolas J.M."/>
            <person name="Valente V.L."/>
            <person name="Venter E."/>
            <person name="Venter J.C."/>
            <person name="Vicario S."/>
            <person name="Vieira F.G."/>
            <person name="Vilella A.J."/>
            <person name="Villasante A."/>
            <person name="Walenz B."/>
            <person name="Wang J."/>
            <person name="Wasserman M."/>
            <person name="Watts T."/>
            <person name="Wilson D."/>
            <person name="Wilson R.K."/>
            <person name="Wing R.A."/>
            <person name="Wolfner M.F."/>
            <person name="Wong A."/>
            <person name="Wong G.K."/>
            <person name="Wu C.I."/>
            <person name="Wu G."/>
            <person name="Yamamoto D."/>
            <person name="Yang H.P."/>
            <person name="Yang S.P."/>
            <person name="Yorke J.A."/>
            <person name="Yoshida K."/>
            <person name="Zdobnov E."/>
            <person name="Zhang P."/>
            <person name="Zhang Y."/>
            <person name="Zimin A.V."/>
            <person name="Baldwin J."/>
            <person name="Abdouelleil A."/>
            <person name="Abdulkadir J."/>
            <person name="Abebe A."/>
            <person name="Abera B."/>
            <person name="Abreu J."/>
            <person name="Acer S.C."/>
            <person name="Aftuck L."/>
            <person name="Alexander A."/>
            <person name="An P."/>
            <person name="Anderson E."/>
            <person name="Anderson S."/>
            <person name="Arachi H."/>
            <person name="Azer M."/>
            <person name="Bachantsang P."/>
            <person name="Barry A."/>
            <person name="Bayul T."/>
            <person name="Berlin A."/>
            <person name="Bessette D."/>
            <person name="Bloom T."/>
            <person name="Blye J."/>
            <person name="Boguslavskiy L."/>
            <person name="Bonnet C."/>
            <person name="Boukhgalter B."/>
            <person name="Bourzgui I."/>
            <person name="Brown A."/>
            <person name="Cahill P."/>
            <person name="Channer S."/>
            <person name="Cheshatsang Y."/>
            <person name="Chuda L."/>
            <person name="Citroen M."/>
            <person name="Collymore A."/>
            <person name="Cooke P."/>
            <person name="Costello M."/>
            <person name="D'Aco K."/>
            <person name="Daza R."/>
            <person name="De Haan G."/>
            <person name="DeGray S."/>
            <person name="DeMaso C."/>
            <person name="Dhargay N."/>
            <person name="Dooley K."/>
            <person name="Dooley E."/>
            <person name="Doricent M."/>
            <person name="Dorje P."/>
            <person name="Dorjee K."/>
            <person name="Dupes A."/>
            <person name="Elong R."/>
            <person name="Falk J."/>
            <person name="Farina A."/>
            <person name="Faro S."/>
            <person name="Ferguson D."/>
            <person name="Fisher S."/>
            <person name="Foley C.D."/>
            <person name="Franke A."/>
            <person name="Friedrich D."/>
            <person name="Gadbois L."/>
            <person name="Gearin G."/>
            <person name="Gearin C.R."/>
            <person name="Giannoukos G."/>
            <person name="Goode T."/>
            <person name="Graham J."/>
            <person name="Grandbois E."/>
            <person name="Grewal S."/>
            <person name="Gyaltsen K."/>
            <person name="Hafez N."/>
            <person name="Hagos B."/>
            <person name="Hall J."/>
            <person name="Henson C."/>
            <person name="Hollinger A."/>
            <person name="Honan T."/>
            <person name="Huard M.D."/>
            <person name="Hughes L."/>
            <person name="Hurhula B."/>
            <person name="Husby M.E."/>
            <person name="Kamat A."/>
            <person name="Kanga B."/>
            <person name="Kashin S."/>
            <person name="Khazanovich D."/>
            <person name="Kisner P."/>
            <person name="Lance K."/>
            <person name="Lara M."/>
            <person name="Lee W."/>
            <person name="Lennon N."/>
            <person name="Letendre F."/>
            <person name="LeVine R."/>
            <person name="Lipovsky A."/>
            <person name="Liu X."/>
            <person name="Liu J."/>
            <person name="Liu S."/>
            <person name="Lokyitsang T."/>
            <person name="Lokyitsang Y."/>
            <person name="Lubonja R."/>
            <person name="Lui A."/>
            <person name="MacDonald P."/>
            <person name="Magnisalis V."/>
            <person name="Maru K."/>
            <person name="Matthews C."/>
            <person name="McCusker W."/>
            <person name="McDonough S."/>
            <person name="Mehta T."/>
            <person name="Meldrim J."/>
            <person name="Meneus L."/>
            <person name="Mihai O."/>
            <person name="Mihalev A."/>
            <person name="Mihova T."/>
            <person name="Mittelman R."/>
            <person name="Mlenga V."/>
            <person name="Montmayeur A."/>
            <person name="Mulrain L."/>
            <person name="Navidi A."/>
            <person name="Naylor J."/>
            <person name="Negash T."/>
            <person name="Nguyen T."/>
            <person name="Nguyen N."/>
            <person name="Nicol R."/>
            <person name="Norbu C."/>
            <person name="Norbu N."/>
            <person name="Novod N."/>
            <person name="O'Neill B."/>
            <person name="Osman S."/>
            <person name="Markiewicz E."/>
            <person name="Oyono O.L."/>
            <person name="Patti C."/>
            <person name="Phunkhang P."/>
            <person name="Pierre F."/>
            <person name="Priest M."/>
            <person name="Raghuraman S."/>
            <person name="Rege F."/>
            <person name="Reyes R."/>
            <person name="Rise C."/>
            <person name="Rogov P."/>
            <person name="Ross K."/>
            <person name="Ryan E."/>
            <person name="Settipalli S."/>
            <person name="Shea T."/>
            <person name="Sherpa N."/>
            <person name="Shi L."/>
            <person name="Shih D."/>
            <person name="Sparrow T."/>
            <person name="Spaulding J."/>
            <person name="Stalker J."/>
            <person name="Stange-Thomann N."/>
            <person name="Stavropoulos S."/>
            <person name="Stone C."/>
            <person name="Strader C."/>
            <person name="Tesfaye S."/>
            <person name="Thomson T."/>
            <person name="Thoulutsang Y."/>
            <person name="Thoulutsang D."/>
            <person name="Topham K."/>
            <person name="Topping I."/>
            <person name="Tsamla T."/>
            <person name="Vassiliev H."/>
            <person name="Vo A."/>
            <person name="Wangchuk T."/>
            <person name="Wangdi T."/>
            <person name="Weiand M."/>
            <person name="Wilkinson J."/>
            <person name="Wilson A."/>
            <person name="Yadav S."/>
            <person name="Young G."/>
            <person name="Yu Q."/>
            <person name="Zembek L."/>
            <person name="Zhong D."/>
            <person name="Zimmer A."/>
            <person name="Zwirko Z."/>
            <person name="Jaffe D.B."/>
            <person name="Alvarez P."/>
            <person name="Brockman W."/>
            <person name="Butler J."/>
            <person name="Chin C."/>
            <person name="Gnerre S."/>
            <person name="Grabherr M."/>
            <person name="Kleber M."/>
            <person name="Mauceli E."/>
            <person name="MacCallum I."/>
        </authorList>
    </citation>
    <scope>NUCLEOTIDE SEQUENCE [LARGE SCALE GENOMIC DNA]</scope>
    <source>
        <strain evidence="9">Tucson 15010-1051.87</strain>
    </source>
</reference>
<evidence type="ECO:0000256" key="2">
    <source>
        <dbReference type="ARBA" id="ARBA00011063"/>
    </source>
</evidence>
<keyword evidence="5" id="KW-0904">Protein phosphatase</keyword>
<evidence type="ECO:0000259" key="7">
    <source>
        <dbReference type="SMART" id="SM00226"/>
    </source>
</evidence>
<accession>B4MBL5</accession>
<dbReference type="OrthoDB" id="3388at2759"/>
<dbReference type="FunFam" id="3.40.50.2300:FF:000105">
    <property type="entry name" value="Low molecular weight phosphotyrosine protein"/>
    <property type="match status" value="1"/>
</dbReference>
<evidence type="ECO:0000256" key="5">
    <source>
        <dbReference type="ARBA" id="ARBA00022912"/>
    </source>
</evidence>
<protein>
    <recommendedName>
        <fullName evidence="7">Phosphotyrosine protein phosphatase I domain-containing protein</fullName>
    </recommendedName>
</protein>
<feature type="active site" description="Nucleophile" evidence="6">
    <location>
        <position position="7"/>
    </location>
</feature>
<dbReference type="InterPro" id="IPR050438">
    <property type="entry name" value="LMW_PTPase"/>
</dbReference>
<sequence length="157" mass="18025">MKVLFVCLGNTCRSPMAEAILRHLINKKHVHSWHTDSAGLRDWNVGLRAQGRAQDLLQQHGLKTQHLSRIITAQDFYSFDYIFGMDEGNLAELQEMAAQLQPQPKCRILLLGSYLNRKEDEIIQDPYFSQGMGSFHAVYTQILESCERFVQQHGHPT</sequence>
<dbReference type="EMBL" id="CH940656">
    <property type="protein sequence ID" value="EDW58486.1"/>
    <property type="molecule type" value="Genomic_DNA"/>
</dbReference>
<dbReference type="Gene3D" id="3.40.50.2300">
    <property type="match status" value="1"/>
</dbReference>
<dbReference type="PANTHER" id="PTHR11717:SF29">
    <property type="entry name" value="ACID PHOSPHATASE"/>
    <property type="match status" value="1"/>
</dbReference>
<dbReference type="CDD" id="cd16343">
    <property type="entry name" value="LMWPTP"/>
    <property type="match status" value="1"/>
</dbReference>
<dbReference type="SUPFAM" id="SSF52788">
    <property type="entry name" value="Phosphotyrosine protein phosphatases I"/>
    <property type="match status" value="1"/>
</dbReference>
<evidence type="ECO:0000313" key="8">
    <source>
        <dbReference type="EMBL" id="EDW58486.1"/>
    </source>
</evidence>
<proteinExistence type="inferred from homology"/>
<keyword evidence="9" id="KW-1185">Reference proteome</keyword>
<evidence type="ECO:0000256" key="1">
    <source>
        <dbReference type="ARBA" id="ARBA00004496"/>
    </source>
</evidence>
<dbReference type="GO" id="GO:0004725">
    <property type="term" value="F:protein tyrosine phosphatase activity"/>
    <property type="evidence" value="ECO:0007669"/>
    <property type="project" value="InterPro"/>
</dbReference>
<dbReference type="Pfam" id="PF01451">
    <property type="entry name" value="LMWPc"/>
    <property type="match status" value="1"/>
</dbReference>
<dbReference type="PhylomeDB" id="B4MBL5"/>
<evidence type="ECO:0000313" key="9">
    <source>
        <dbReference type="Proteomes" id="UP000008792"/>
    </source>
</evidence>